<sequence>MVIFLGGVVARDLRMLFGANDRSVEAEEAFTNRQAQWQAVVAALTDHLQRIAAPSFDVEDLASSRHNVLVAHGVGGIGKSTFSRKT</sequence>
<comment type="caution">
    <text evidence="1">The sequence shown here is derived from an EMBL/GenBank/DDBJ whole genome shotgun (WGS) entry which is preliminary data.</text>
</comment>
<feature type="non-terminal residue" evidence="1">
    <location>
        <position position="86"/>
    </location>
</feature>
<gene>
    <name evidence="1" type="ORF">STRTUCAR8_00020</name>
</gene>
<name>L7FGX6_STRT8</name>
<keyword evidence="2" id="KW-1185">Reference proteome</keyword>
<dbReference type="AlphaFoldDB" id="L7FGX6"/>
<dbReference type="Proteomes" id="UP000010931">
    <property type="component" value="Unassembled WGS sequence"/>
</dbReference>
<accession>L7FGX6</accession>
<reference evidence="1 2" key="1">
    <citation type="journal article" date="2011" name="Plasmid">
        <title>Streptomyces turgidiscabies Car8 contains a modular pathogenicity island that shares virulence genes with other actinobacterial plant pathogens.</title>
        <authorList>
            <person name="Huguet-Tapia J.C."/>
            <person name="Badger J.H."/>
            <person name="Loria R."/>
            <person name="Pettis G.S."/>
        </authorList>
    </citation>
    <scope>NUCLEOTIDE SEQUENCE [LARGE SCALE GENOMIC DNA]</scope>
    <source>
        <strain evidence="1 2">Car8</strain>
    </source>
</reference>
<dbReference type="EMBL" id="AEJB01000115">
    <property type="protein sequence ID" value="ELP69950.1"/>
    <property type="molecule type" value="Genomic_DNA"/>
</dbReference>
<organism evidence="1 2">
    <name type="scientific">Streptomyces turgidiscabies (strain Car8)</name>
    <dbReference type="NCBI Taxonomy" id="698760"/>
    <lineage>
        <taxon>Bacteria</taxon>
        <taxon>Bacillati</taxon>
        <taxon>Actinomycetota</taxon>
        <taxon>Actinomycetes</taxon>
        <taxon>Kitasatosporales</taxon>
        <taxon>Streptomycetaceae</taxon>
        <taxon>Streptomyces</taxon>
    </lineage>
</organism>
<proteinExistence type="predicted"/>
<evidence type="ECO:0000313" key="2">
    <source>
        <dbReference type="Proteomes" id="UP000010931"/>
    </source>
</evidence>
<protein>
    <submittedName>
        <fullName evidence="1">Uncharacterized protein</fullName>
    </submittedName>
</protein>
<evidence type="ECO:0000313" key="1">
    <source>
        <dbReference type="EMBL" id="ELP69950.1"/>
    </source>
</evidence>